<sequence length="80" mass="8630">MPYGEFDIVTLSPSTVRVMHKVAHHIYEFSLMDDGSGGRVVRQAPSIVVGKDGEEFPAWDLVPEAERVAVEAASYPGVAG</sequence>
<reference evidence="1 2" key="1">
    <citation type="submission" date="2020-02" db="EMBL/GenBank/DDBJ databases">
        <authorList>
            <person name="Li G."/>
        </authorList>
    </citation>
    <scope>NUCLEOTIDE SEQUENCE [LARGE SCALE GENOMIC DNA]</scope>
    <source>
        <strain evidence="1 2">DSM 102029</strain>
    </source>
</reference>
<evidence type="ECO:0000313" key="1">
    <source>
        <dbReference type="EMBL" id="QIB36074.1"/>
    </source>
</evidence>
<protein>
    <submittedName>
        <fullName evidence="1">Uncharacterized protein</fullName>
    </submittedName>
</protein>
<accession>A0A6P1YWX3</accession>
<name>A0A6P1YWX3_9HYPH</name>
<dbReference type="Proteomes" id="UP000464751">
    <property type="component" value="Chromosome"/>
</dbReference>
<proteinExistence type="predicted"/>
<dbReference type="KEGG" id="apra:G3A50_04265"/>
<dbReference type="EMBL" id="CP048630">
    <property type="protein sequence ID" value="QIB36074.1"/>
    <property type="molecule type" value="Genomic_DNA"/>
</dbReference>
<evidence type="ECO:0000313" key="2">
    <source>
        <dbReference type="Proteomes" id="UP000464751"/>
    </source>
</evidence>
<organism evidence="1 2">
    <name type="scientific">Ancylobacter pratisalsi</name>
    <dbReference type="NCBI Taxonomy" id="1745854"/>
    <lineage>
        <taxon>Bacteria</taxon>
        <taxon>Pseudomonadati</taxon>
        <taxon>Pseudomonadota</taxon>
        <taxon>Alphaproteobacteria</taxon>
        <taxon>Hyphomicrobiales</taxon>
        <taxon>Xanthobacteraceae</taxon>
        <taxon>Ancylobacter</taxon>
    </lineage>
</organism>
<keyword evidence="2" id="KW-1185">Reference proteome</keyword>
<gene>
    <name evidence="1" type="ORF">G3A50_04265</name>
</gene>
<dbReference type="AlphaFoldDB" id="A0A6P1YWX3"/>